<dbReference type="EMBL" id="BIXY01000034">
    <property type="protein sequence ID" value="GCF09019.1"/>
    <property type="molecule type" value="Genomic_DNA"/>
</dbReference>
<reference evidence="1 2" key="1">
    <citation type="submission" date="2019-01" db="EMBL/GenBank/DDBJ databases">
        <title>Draft genome sequence of Dictyobacter sp. Uno17.</title>
        <authorList>
            <person name="Wang C.M."/>
            <person name="Zheng Y."/>
            <person name="Sakai Y."/>
            <person name="Abe K."/>
            <person name="Yokota A."/>
            <person name="Yabe S."/>
        </authorList>
    </citation>
    <scope>NUCLEOTIDE SEQUENCE [LARGE SCALE GENOMIC DNA]</scope>
    <source>
        <strain evidence="1 2">Uno17</strain>
    </source>
</reference>
<dbReference type="AlphaFoldDB" id="A0A5A5TDB2"/>
<accession>A0A5A5TDB2</accession>
<keyword evidence="2" id="KW-1185">Reference proteome</keyword>
<protein>
    <submittedName>
        <fullName evidence="1">Uncharacterized protein</fullName>
    </submittedName>
</protein>
<name>A0A5A5TDB2_9CHLR</name>
<evidence type="ECO:0000313" key="1">
    <source>
        <dbReference type="EMBL" id="GCF09019.1"/>
    </source>
</evidence>
<organism evidence="1 2">
    <name type="scientific">Dictyobacter arantiisoli</name>
    <dbReference type="NCBI Taxonomy" id="2014874"/>
    <lineage>
        <taxon>Bacteria</taxon>
        <taxon>Bacillati</taxon>
        <taxon>Chloroflexota</taxon>
        <taxon>Ktedonobacteria</taxon>
        <taxon>Ktedonobacterales</taxon>
        <taxon>Dictyobacteraceae</taxon>
        <taxon>Dictyobacter</taxon>
    </lineage>
</organism>
<evidence type="ECO:0000313" key="2">
    <source>
        <dbReference type="Proteomes" id="UP000322530"/>
    </source>
</evidence>
<sequence>MEVRDTLRVQPLTWVRGCAPIGANVSGIVKGATLNLGFGAVPRSLTSLSPPHAVAESGKNYILWNARAFALSVP</sequence>
<proteinExistence type="predicted"/>
<comment type="caution">
    <text evidence="1">The sequence shown here is derived from an EMBL/GenBank/DDBJ whole genome shotgun (WGS) entry which is preliminary data.</text>
</comment>
<gene>
    <name evidence="1" type="ORF">KDI_25830</name>
</gene>
<dbReference type="Proteomes" id="UP000322530">
    <property type="component" value="Unassembled WGS sequence"/>
</dbReference>